<organism evidence="3 4">
    <name type="scientific">Aspergillus violaceofuscus (strain CBS 115571)</name>
    <dbReference type="NCBI Taxonomy" id="1450538"/>
    <lineage>
        <taxon>Eukaryota</taxon>
        <taxon>Fungi</taxon>
        <taxon>Dikarya</taxon>
        <taxon>Ascomycota</taxon>
        <taxon>Pezizomycotina</taxon>
        <taxon>Eurotiomycetes</taxon>
        <taxon>Eurotiomycetidae</taxon>
        <taxon>Eurotiales</taxon>
        <taxon>Aspergillaceae</taxon>
        <taxon>Aspergillus</taxon>
    </lineage>
</organism>
<dbReference type="PROSITE" id="PS01159">
    <property type="entry name" value="WW_DOMAIN_1"/>
    <property type="match status" value="1"/>
</dbReference>
<dbReference type="AlphaFoldDB" id="A0A2V5IKE9"/>
<dbReference type="PROSITE" id="PS50020">
    <property type="entry name" value="WW_DOMAIN_2"/>
    <property type="match status" value="1"/>
</dbReference>
<feature type="compositionally biased region" description="Pro residues" evidence="1">
    <location>
        <begin position="46"/>
        <end position="59"/>
    </location>
</feature>
<dbReference type="SMART" id="SM00456">
    <property type="entry name" value="WW"/>
    <property type="match status" value="1"/>
</dbReference>
<protein>
    <recommendedName>
        <fullName evidence="2">WW domain-containing protein</fullName>
    </recommendedName>
</protein>
<keyword evidence="4" id="KW-1185">Reference proteome</keyword>
<dbReference type="CDD" id="cd00201">
    <property type="entry name" value="WW"/>
    <property type="match status" value="1"/>
</dbReference>
<dbReference type="InterPro" id="IPR036020">
    <property type="entry name" value="WW_dom_sf"/>
</dbReference>
<dbReference type="Pfam" id="PF00397">
    <property type="entry name" value="WW"/>
    <property type="match status" value="1"/>
</dbReference>
<evidence type="ECO:0000259" key="2">
    <source>
        <dbReference type="PROSITE" id="PS50020"/>
    </source>
</evidence>
<evidence type="ECO:0000313" key="4">
    <source>
        <dbReference type="Proteomes" id="UP000249829"/>
    </source>
</evidence>
<dbReference type="Proteomes" id="UP000249829">
    <property type="component" value="Unassembled WGS sequence"/>
</dbReference>
<name>A0A2V5IKE9_ASPV1</name>
<dbReference type="STRING" id="1450538.A0A2V5IKE9"/>
<evidence type="ECO:0000313" key="3">
    <source>
        <dbReference type="EMBL" id="PYI24357.1"/>
    </source>
</evidence>
<evidence type="ECO:0000256" key="1">
    <source>
        <dbReference type="SAM" id="MobiDB-lite"/>
    </source>
</evidence>
<dbReference type="EMBL" id="KZ825102">
    <property type="protein sequence ID" value="PYI24357.1"/>
    <property type="molecule type" value="Genomic_DNA"/>
</dbReference>
<reference evidence="3 4" key="1">
    <citation type="submission" date="2018-02" db="EMBL/GenBank/DDBJ databases">
        <title>The genomes of Aspergillus section Nigri reveals drivers in fungal speciation.</title>
        <authorList>
            <consortium name="DOE Joint Genome Institute"/>
            <person name="Vesth T.C."/>
            <person name="Nybo J."/>
            <person name="Theobald S."/>
            <person name="Brandl J."/>
            <person name="Frisvad J.C."/>
            <person name="Nielsen K.F."/>
            <person name="Lyhne E.K."/>
            <person name="Kogle M.E."/>
            <person name="Kuo A."/>
            <person name="Riley R."/>
            <person name="Clum A."/>
            <person name="Nolan M."/>
            <person name="Lipzen A."/>
            <person name="Salamov A."/>
            <person name="Henrissat B."/>
            <person name="Wiebenga A."/>
            <person name="De vries R.P."/>
            <person name="Grigoriev I.V."/>
            <person name="Mortensen U.H."/>
            <person name="Andersen M.R."/>
            <person name="Baker S.E."/>
        </authorList>
    </citation>
    <scope>NUCLEOTIDE SEQUENCE [LARGE SCALE GENOMIC DNA]</scope>
    <source>
        <strain evidence="3 4">CBS 115571</strain>
    </source>
</reference>
<dbReference type="Gene3D" id="2.20.70.10">
    <property type="match status" value="1"/>
</dbReference>
<gene>
    <name evidence="3" type="ORF">BO99DRAFT_92091</name>
</gene>
<dbReference type="SUPFAM" id="SSF51045">
    <property type="entry name" value="WW domain"/>
    <property type="match status" value="1"/>
</dbReference>
<dbReference type="InterPro" id="IPR001202">
    <property type="entry name" value="WW_dom"/>
</dbReference>
<sequence length="148" mass="16815">MPPPPPMPRVPEGWRPQFDDRYQEWYYVNLHTGQSQWERPERPAQPDGPAPPPNGPPPSYDATGAACWEDCFWARGSSIWSMILMARLLGILARGLILVRGRTMGSGEGDALMGCIAFFLLDRIMFVDRGSHYKDRFGVRDGIYELFL</sequence>
<feature type="region of interest" description="Disordered" evidence="1">
    <location>
        <begin position="34"/>
        <end position="61"/>
    </location>
</feature>
<proteinExistence type="predicted"/>
<feature type="domain" description="WW" evidence="2">
    <location>
        <begin position="8"/>
        <end position="42"/>
    </location>
</feature>
<accession>A0A2V5IKE9</accession>